<feature type="compositionally biased region" description="Acidic residues" evidence="1">
    <location>
        <begin position="150"/>
        <end position="181"/>
    </location>
</feature>
<name>A0AAV9VD23_9PEZI</name>
<accession>A0AAV9VD23</accession>
<feature type="compositionally biased region" description="Basic residues" evidence="1">
    <location>
        <begin position="391"/>
        <end position="404"/>
    </location>
</feature>
<feature type="compositionally biased region" description="Low complexity" evidence="1">
    <location>
        <begin position="221"/>
        <end position="235"/>
    </location>
</feature>
<feature type="chain" id="PRO_5043541555" evidence="2">
    <location>
        <begin position="26"/>
        <end position="404"/>
    </location>
</feature>
<sequence>MTVAAPPSALSTLLNTLTASLTATAASLPTAPPTATAAGISLLDLKNDVFLSYLHHLSFLLLFRIRNGQLSTDTNTNSEDTSPDGADDGIGDELVNALAGLRIWLERGVKPCENRLKYQVEKVLKAAGEWERSQARKANDGASTDASNSSDDDEDDDGEEDDDDEEVDSDEEITSEEDDDEGLPKTVNYDSDDLSAPKKPTSKPTMKNALAYRPNPSLLTKPSSAPLPAKSAASKDGIYRPPKLNPVSMPEPTATTTAPQTKSRRREKAHAIDEYIASLPTAAPIAEPSIGSNVGRLGRTQTARERAQEAERTAYEEENFVRLPAPTKKEKARRSAGRAEWGGEDWRTLEGMGLDRIERLTKRRESGGGVLERSRKRGGEDVGRVEVGKRLEKRRKVAAKRQRR</sequence>
<evidence type="ECO:0000256" key="2">
    <source>
        <dbReference type="SAM" id="SignalP"/>
    </source>
</evidence>
<protein>
    <submittedName>
        <fullName evidence="3">Uncharacterized protein</fullName>
    </submittedName>
</protein>
<feature type="region of interest" description="Disordered" evidence="1">
    <location>
        <begin position="71"/>
        <end position="91"/>
    </location>
</feature>
<reference evidence="3 4" key="1">
    <citation type="submission" date="2019-10" db="EMBL/GenBank/DDBJ databases">
        <authorList>
            <person name="Palmer J.M."/>
        </authorList>
    </citation>
    <scope>NUCLEOTIDE SEQUENCE [LARGE SCALE GENOMIC DNA]</scope>
    <source>
        <strain evidence="3 4">TWF696</strain>
    </source>
</reference>
<feature type="region of interest" description="Disordered" evidence="1">
    <location>
        <begin position="132"/>
        <end position="269"/>
    </location>
</feature>
<feature type="region of interest" description="Disordered" evidence="1">
    <location>
        <begin position="360"/>
        <end position="404"/>
    </location>
</feature>
<feature type="compositionally biased region" description="Basic and acidic residues" evidence="1">
    <location>
        <begin position="377"/>
        <end position="390"/>
    </location>
</feature>
<dbReference type="InterPro" id="IPR007146">
    <property type="entry name" value="Sas10/Utp3/C1D"/>
</dbReference>
<feature type="compositionally biased region" description="Acidic residues" evidence="1">
    <location>
        <begin position="81"/>
        <end position="91"/>
    </location>
</feature>
<dbReference type="EMBL" id="JAVHNQ010000002">
    <property type="protein sequence ID" value="KAK6355486.1"/>
    <property type="molecule type" value="Genomic_DNA"/>
</dbReference>
<feature type="signal peptide" evidence="2">
    <location>
        <begin position="1"/>
        <end position="25"/>
    </location>
</feature>
<keyword evidence="2" id="KW-0732">Signal</keyword>
<dbReference type="Pfam" id="PF04000">
    <property type="entry name" value="Sas10_Utp3"/>
    <property type="match status" value="1"/>
</dbReference>
<feature type="compositionally biased region" description="Low complexity" evidence="1">
    <location>
        <begin position="140"/>
        <end position="149"/>
    </location>
</feature>
<evidence type="ECO:0000313" key="3">
    <source>
        <dbReference type="EMBL" id="KAK6355486.1"/>
    </source>
</evidence>
<dbReference type="PANTHER" id="PTHR13237:SF9">
    <property type="entry name" value="NEUROGUIDIN"/>
    <property type="match status" value="1"/>
</dbReference>
<feature type="compositionally biased region" description="Low complexity" evidence="1">
    <location>
        <begin position="252"/>
        <end position="261"/>
    </location>
</feature>
<dbReference type="Proteomes" id="UP001375240">
    <property type="component" value="Unassembled WGS sequence"/>
</dbReference>
<keyword evidence="4" id="KW-1185">Reference proteome</keyword>
<dbReference type="AlphaFoldDB" id="A0AAV9VD23"/>
<feature type="compositionally biased region" description="Low complexity" evidence="1">
    <location>
        <begin position="71"/>
        <end position="80"/>
    </location>
</feature>
<evidence type="ECO:0000256" key="1">
    <source>
        <dbReference type="SAM" id="MobiDB-lite"/>
    </source>
</evidence>
<dbReference type="GO" id="GO:0032040">
    <property type="term" value="C:small-subunit processome"/>
    <property type="evidence" value="ECO:0007669"/>
    <property type="project" value="TreeGrafter"/>
</dbReference>
<proteinExistence type="predicted"/>
<feature type="region of interest" description="Disordered" evidence="1">
    <location>
        <begin position="285"/>
        <end position="341"/>
    </location>
</feature>
<evidence type="ECO:0000313" key="4">
    <source>
        <dbReference type="Proteomes" id="UP001375240"/>
    </source>
</evidence>
<comment type="caution">
    <text evidence="3">The sequence shown here is derived from an EMBL/GenBank/DDBJ whole genome shotgun (WGS) entry which is preliminary data.</text>
</comment>
<dbReference type="GO" id="GO:0000462">
    <property type="term" value="P:maturation of SSU-rRNA from tricistronic rRNA transcript (SSU-rRNA, 5.8S rRNA, LSU-rRNA)"/>
    <property type="evidence" value="ECO:0007669"/>
    <property type="project" value="TreeGrafter"/>
</dbReference>
<gene>
    <name evidence="3" type="ORF">TWF696_004583</name>
</gene>
<dbReference type="PANTHER" id="PTHR13237">
    <property type="entry name" value="SOMETHING ABOUT SILENCING PROTEIN 10-RELATED"/>
    <property type="match status" value="1"/>
</dbReference>
<feature type="compositionally biased region" description="Basic and acidic residues" evidence="1">
    <location>
        <begin position="302"/>
        <end position="315"/>
    </location>
</feature>
<organism evidence="3 4">
    <name type="scientific">Orbilia brochopaga</name>
    <dbReference type="NCBI Taxonomy" id="3140254"/>
    <lineage>
        <taxon>Eukaryota</taxon>
        <taxon>Fungi</taxon>
        <taxon>Dikarya</taxon>
        <taxon>Ascomycota</taxon>
        <taxon>Pezizomycotina</taxon>
        <taxon>Orbiliomycetes</taxon>
        <taxon>Orbiliales</taxon>
        <taxon>Orbiliaceae</taxon>
        <taxon>Orbilia</taxon>
    </lineage>
</organism>